<accession>A0A6P8XPE7</accession>
<dbReference type="AlphaFoldDB" id="A0A6P8XPE7"/>
<protein>
    <submittedName>
        <fullName evidence="4">Uncharacterized protein LOC117577701</fullName>
    </submittedName>
</protein>
<feature type="signal peptide" evidence="2">
    <location>
        <begin position="1"/>
        <end position="25"/>
    </location>
</feature>
<feature type="region of interest" description="Disordered" evidence="1">
    <location>
        <begin position="68"/>
        <end position="119"/>
    </location>
</feature>
<feature type="compositionally biased region" description="Basic residues" evidence="1">
    <location>
        <begin position="154"/>
        <end position="171"/>
    </location>
</feature>
<name>A0A6P8XPE7_DROAB</name>
<sequence length="230" mass="26210">MHSLPVIRQLLALCCLFVAWRCGNASNPLEQIALGALSVSEQLMNTMQDGNKVTKEFNVDTPLIKWHSKTDLGHGDAMRNAGDDSDSDESDERRRRRRRKRSHHDHLVSPHRGKRSPCFKMMTAATTESADDVEARRRAAAQRKRAANNASRSRIIRRISKNKKKKLHRSRRQLEDFAEQQTPQQQQRPSLGERFRGLWLSLVDNVVDAMQQVRDRLKNAAAQAQAQGGN</sequence>
<evidence type="ECO:0000313" key="4">
    <source>
        <dbReference type="RefSeq" id="XP_034118491.1"/>
    </source>
</evidence>
<evidence type="ECO:0000313" key="3">
    <source>
        <dbReference type="Proteomes" id="UP000515160"/>
    </source>
</evidence>
<dbReference type="GeneID" id="117577701"/>
<feature type="compositionally biased region" description="Basic residues" evidence="1">
    <location>
        <begin position="94"/>
        <end position="117"/>
    </location>
</feature>
<organism evidence="3 4">
    <name type="scientific">Drosophila albomicans</name>
    <name type="common">Fruit fly</name>
    <dbReference type="NCBI Taxonomy" id="7291"/>
    <lineage>
        <taxon>Eukaryota</taxon>
        <taxon>Metazoa</taxon>
        <taxon>Ecdysozoa</taxon>
        <taxon>Arthropoda</taxon>
        <taxon>Hexapoda</taxon>
        <taxon>Insecta</taxon>
        <taxon>Pterygota</taxon>
        <taxon>Neoptera</taxon>
        <taxon>Endopterygota</taxon>
        <taxon>Diptera</taxon>
        <taxon>Brachycera</taxon>
        <taxon>Muscomorpha</taxon>
        <taxon>Ephydroidea</taxon>
        <taxon>Drosophilidae</taxon>
        <taxon>Drosophila</taxon>
    </lineage>
</organism>
<evidence type="ECO:0000256" key="1">
    <source>
        <dbReference type="SAM" id="MobiDB-lite"/>
    </source>
</evidence>
<feature type="compositionally biased region" description="Basic and acidic residues" evidence="1">
    <location>
        <begin position="68"/>
        <end position="77"/>
    </location>
</feature>
<feature type="region of interest" description="Disordered" evidence="1">
    <location>
        <begin position="142"/>
        <end position="192"/>
    </location>
</feature>
<keyword evidence="3" id="KW-1185">Reference proteome</keyword>
<dbReference type="RefSeq" id="XP_034118491.1">
    <property type="nucleotide sequence ID" value="XM_034262600.2"/>
</dbReference>
<dbReference type="OrthoDB" id="7856731at2759"/>
<keyword evidence="2" id="KW-0732">Signal</keyword>
<gene>
    <name evidence="4" type="primary">LOC117577701</name>
</gene>
<reference evidence="4" key="1">
    <citation type="submission" date="2025-08" db="UniProtKB">
        <authorList>
            <consortium name="RefSeq"/>
        </authorList>
    </citation>
    <scope>IDENTIFICATION</scope>
    <source>
        <strain evidence="4">15112-1751.03</strain>
        <tissue evidence="4">Whole Adult</tissue>
    </source>
</reference>
<proteinExistence type="predicted"/>
<evidence type="ECO:0000256" key="2">
    <source>
        <dbReference type="SAM" id="SignalP"/>
    </source>
</evidence>
<feature type="chain" id="PRO_5027909876" evidence="2">
    <location>
        <begin position="26"/>
        <end position="230"/>
    </location>
</feature>
<dbReference type="Proteomes" id="UP000515160">
    <property type="component" value="Chromosome X"/>
</dbReference>